<dbReference type="Proteomes" id="UP000250235">
    <property type="component" value="Unassembled WGS sequence"/>
</dbReference>
<proteinExistence type="predicted"/>
<dbReference type="AlphaFoldDB" id="A0A2Z7C7T5"/>
<gene>
    <name evidence="1" type="ORF">F511_31101</name>
</gene>
<reference evidence="1 2" key="1">
    <citation type="journal article" date="2015" name="Proc. Natl. Acad. Sci. U.S.A.">
        <title>The resurrection genome of Boea hygrometrica: A blueprint for survival of dehydration.</title>
        <authorList>
            <person name="Xiao L."/>
            <person name="Yang G."/>
            <person name="Zhang L."/>
            <person name="Yang X."/>
            <person name="Zhao S."/>
            <person name="Ji Z."/>
            <person name="Zhou Q."/>
            <person name="Hu M."/>
            <person name="Wang Y."/>
            <person name="Chen M."/>
            <person name="Xu Y."/>
            <person name="Jin H."/>
            <person name="Xiao X."/>
            <person name="Hu G."/>
            <person name="Bao F."/>
            <person name="Hu Y."/>
            <person name="Wan P."/>
            <person name="Li L."/>
            <person name="Deng X."/>
            <person name="Kuang T."/>
            <person name="Xiang C."/>
            <person name="Zhu J.K."/>
            <person name="Oliver M.J."/>
            <person name="He Y."/>
        </authorList>
    </citation>
    <scope>NUCLEOTIDE SEQUENCE [LARGE SCALE GENOMIC DNA]</scope>
    <source>
        <strain evidence="2">cv. XS01</strain>
    </source>
</reference>
<sequence>MTKSSMTASWNVIFHPCTTLVVVNSSPDGTVTARATPKPSGIILILYVNALKINEWVVPESSKERVVTPSTRISPETETSHRYAFTVKLDPKSSLEA</sequence>
<dbReference type="EMBL" id="KQ999927">
    <property type="protein sequence ID" value="KZV40553.1"/>
    <property type="molecule type" value="Genomic_DNA"/>
</dbReference>
<evidence type="ECO:0000313" key="2">
    <source>
        <dbReference type="Proteomes" id="UP000250235"/>
    </source>
</evidence>
<name>A0A2Z7C7T5_9LAMI</name>
<organism evidence="1 2">
    <name type="scientific">Dorcoceras hygrometricum</name>
    <dbReference type="NCBI Taxonomy" id="472368"/>
    <lineage>
        <taxon>Eukaryota</taxon>
        <taxon>Viridiplantae</taxon>
        <taxon>Streptophyta</taxon>
        <taxon>Embryophyta</taxon>
        <taxon>Tracheophyta</taxon>
        <taxon>Spermatophyta</taxon>
        <taxon>Magnoliopsida</taxon>
        <taxon>eudicotyledons</taxon>
        <taxon>Gunneridae</taxon>
        <taxon>Pentapetalae</taxon>
        <taxon>asterids</taxon>
        <taxon>lamiids</taxon>
        <taxon>Lamiales</taxon>
        <taxon>Gesneriaceae</taxon>
        <taxon>Didymocarpoideae</taxon>
        <taxon>Trichosporeae</taxon>
        <taxon>Loxocarpinae</taxon>
        <taxon>Dorcoceras</taxon>
    </lineage>
</organism>
<keyword evidence="2" id="KW-1185">Reference proteome</keyword>
<evidence type="ECO:0000313" key="1">
    <source>
        <dbReference type="EMBL" id="KZV40553.1"/>
    </source>
</evidence>
<accession>A0A2Z7C7T5</accession>
<protein>
    <submittedName>
        <fullName evidence="1">Uncharacterized protein</fullName>
    </submittedName>
</protein>